<dbReference type="Pfam" id="PF16868">
    <property type="entry name" value="NMT1_3"/>
    <property type="match status" value="1"/>
</dbReference>
<gene>
    <name evidence="2" type="ORF">JOH49_006572</name>
</gene>
<sequence length="428" mass="46839">MIAGDYAYGFWRYLSIAGALAIFLGAGAFIMATLPPRELVMATGAEGSANYELGIRYREILAKEGVRLQLQPTSGSLENLKYLRDPRSRVSVGFIQGGTTTGKEAPELESLGTIFYEPLWLFRRSEIGEGVQALRGRRLSIGAEGSGGRALALQIMQRTRIDSIVGEISGYAPQAAAEKLVAGDIDAAFIVTAWESPVVQSILNAKGIELSSAQRADAFVAIYPFLHKLVLPAGVIDLLANRPPADVVLLAPKASLVVRAELHSALQYVLLNAAAEIHSQPGIFQKAGEFPAAESIGIPLSQEAQRYYKTGRPFLQGYLPFWGATLVEKVVVVLLPLAALLFPVFKFLPQTYDWMMQLRIRRLYDEIRSIESEMNAGGRKIDVSALNAKLDLMDQRANQMQLPNVYASSLYTLRSHIDLVRTRLAAMA</sequence>
<name>A0A8I1YDY7_BRAEL</name>
<evidence type="ECO:0000313" key="3">
    <source>
        <dbReference type="Proteomes" id="UP000673383"/>
    </source>
</evidence>
<dbReference type="PANTHER" id="PTHR42941:SF1">
    <property type="entry name" value="SLL1037 PROTEIN"/>
    <property type="match status" value="1"/>
</dbReference>
<comment type="caution">
    <text evidence="2">The sequence shown here is derived from an EMBL/GenBank/DDBJ whole genome shotgun (WGS) entry which is preliminary data.</text>
</comment>
<dbReference type="EMBL" id="JAFICZ010000001">
    <property type="protein sequence ID" value="MBP1296819.1"/>
    <property type="molecule type" value="Genomic_DNA"/>
</dbReference>
<organism evidence="2 3">
    <name type="scientific">Bradyrhizobium elkanii</name>
    <dbReference type="NCBI Taxonomy" id="29448"/>
    <lineage>
        <taxon>Bacteria</taxon>
        <taxon>Pseudomonadati</taxon>
        <taxon>Pseudomonadota</taxon>
        <taxon>Alphaproteobacteria</taxon>
        <taxon>Hyphomicrobiales</taxon>
        <taxon>Nitrobacteraceae</taxon>
        <taxon>Bradyrhizobium</taxon>
    </lineage>
</organism>
<accession>A0A8I1YDY7</accession>
<dbReference type="RefSeq" id="WP_209944859.1">
    <property type="nucleotide sequence ID" value="NZ_JAFICZ010000001.1"/>
</dbReference>
<dbReference type="InterPro" id="IPR011852">
    <property type="entry name" value="TRAP_TAXI"/>
</dbReference>
<proteinExistence type="predicted"/>
<keyword evidence="1" id="KW-0812">Transmembrane</keyword>
<keyword evidence="1" id="KW-1133">Transmembrane helix</keyword>
<feature type="transmembrane region" description="Helical" evidence="1">
    <location>
        <begin position="12"/>
        <end position="34"/>
    </location>
</feature>
<keyword evidence="1" id="KW-0472">Membrane</keyword>
<dbReference type="Proteomes" id="UP000673383">
    <property type="component" value="Unassembled WGS sequence"/>
</dbReference>
<reference evidence="2" key="1">
    <citation type="submission" date="2021-02" db="EMBL/GenBank/DDBJ databases">
        <title>Genomic Encyclopedia of Type Strains, Phase IV (KMG-V): Genome sequencing to study the core and pangenomes of soil and plant-associated prokaryotes.</title>
        <authorList>
            <person name="Whitman W."/>
        </authorList>
    </citation>
    <scope>NUCLEOTIDE SEQUENCE</scope>
    <source>
        <strain evidence="2">USDA 406</strain>
    </source>
</reference>
<evidence type="ECO:0000256" key="1">
    <source>
        <dbReference type="SAM" id="Phobius"/>
    </source>
</evidence>
<dbReference type="AlphaFoldDB" id="A0A8I1YDY7"/>
<dbReference type="PANTHER" id="PTHR42941">
    <property type="entry name" value="SLL1037 PROTEIN"/>
    <property type="match status" value="1"/>
</dbReference>
<dbReference type="Gene3D" id="3.40.190.10">
    <property type="entry name" value="Periplasmic binding protein-like II"/>
    <property type="match status" value="2"/>
</dbReference>
<protein>
    <submittedName>
        <fullName evidence="2">TRAP-type uncharacterized transport system substrate-binding protein</fullName>
    </submittedName>
</protein>
<evidence type="ECO:0000313" key="2">
    <source>
        <dbReference type="EMBL" id="MBP1296819.1"/>
    </source>
</evidence>
<dbReference type="SUPFAM" id="SSF53850">
    <property type="entry name" value="Periplasmic binding protein-like II"/>
    <property type="match status" value="1"/>
</dbReference>